<evidence type="ECO:0000313" key="2">
    <source>
        <dbReference type="Proteomes" id="UP001163603"/>
    </source>
</evidence>
<sequence>MMTIFGGFPSAITVSMLNASMRGSSLVLLVPFVETRSLFLILILIPPSSIIFYPFCKLLTE</sequence>
<gene>
    <name evidence="1" type="ORF">Pint_00025</name>
</gene>
<organism evidence="1 2">
    <name type="scientific">Pistacia integerrima</name>
    <dbReference type="NCBI Taxonomy" id="434235"/>
    <lineage>
        <taxon>Eukaryota</taxon>
        <taxon>Viridiplantae</taxon>
        <taxon>Streptophyta</taxon>
        <taxon>Embryophyta</taxon>
        <taxon>Tracheophyta</taxon>
        <taxon>Spermatophyta</taxon>
        <taxon>Magnoliopsida</taxon>
        <taxon>eudicotyledons</taxon>
        <taxon>Gunneridae</taxon>
        <taxon>Pentapetalae</taxon>
        <taxon>rosids</taxon>
        <taxon>malvids</taxon>
        <taxon>Sapindales</taxon>
        <taxon>Anacardiaceae</taxon>
        <taxon>Pistacia</taxon>
    </lineage>
</organism>
<keyword evidence="2" id="KW-1185">Reference proteome</keyword>
<accession>A0ACC0ZJQ3</accession>
<reference evidence="2" key="1">
    <citation type="journal article" date="2023" name="G3 (Bethesda)">
        <title>Genome assembly and association tests identify interacting loci associated with vigor, precocity, and sex in interspecific pistachio rootstocks.</title>
        <authorList>
            <person name="Palmer W."/>
            <person name="Jacygrad E."/>
            <person name="Sagayaradj S."/>
            <person name="Cavanaugh K."/>
            <person name="Han R."/>
            <person name="Bertier L."/>
            <person name="Beede B."/>
            <person name="Kafkas S."/>
            <person name="Golino D."/>
            <person name="Preece J."/>
            <person name="Michelmore R."/>
        </authorList>
    </citation>
    <scope>NUCLEOTIDE SEQUENCE [LARGE SCALE GENOMIC DNA]</scope>
</reference>
<comment type="caution">
    <text evidence="1">The sequence shown here is derived from an EMBL/GenBank/DDBJ whole genome shotgun (WGS) entry which is preliminary data.</text>
</comment>
<proteinExistence type="predicted"/>
<name>A0ACC0ZJQ3_9ROSI</name>
<dbReference type="EMBL" id="CM047736">
    <property type="protein sequence ID" value="KAJ0052409.1"/>
    <property type="molecule type" value="Genomic_DNA"/>
</dbReference>
<protein>
    <submittedName>
        <fullName evidence="1">Uncharacterized protein</fullName>
    </submittedName>
</protein>
<dbReference type="Proteomes" id="UP001163603">
    <property type="component" value="Chromosome 1"/>
</dbReference>
<evidence type="ECO:0000313" key="1">
    <source>
        <dbReference type="EMBL" id="KAJ0052409.1"/>
    </source>
</evidence>